<feature type="signal peptide" evidence="1">
    <location>
        <begin position="1"/>
        <end position="20"/>
    </location>
</feature>
<organism evidence="3 4">
    <name type="scientific">Desmophyllum pertusum</name>
    <dbReference type="NCBI Taxonomy" id="174260"/>
    <lineage>
        <taxon>Eukaryota</taxon>
        <taxon>Metazoa</taxon>
        <taxon>Cnidaria</taxon>
        <taxon>Anthozoa</taxon>
        <taxon>Hexacorallia</taxon>
        <taxon>Scleractinia</taxon>
        <taxon>Caryophylliina</taxon>
        <taxon>Caryophylliidae</taxon>
        <taxon>Desmophyllum</taxon>
    </lineage>
</organism>
<reference evidence="3" key="1">
    <citation type="submission" date="2023-01" db="EMBL/GenBank/DDBJ databases">
        <title>Genome assembly of the deep-sea coral Lophelia pertusa.</title>
        <authorList>
            <person name="Herrera S."/>
            <person name="Cordes E."/>
        </authorList>
    </citation>
    <scope>NUCLEOTIDE SEQUENCE</scope>
    <source>
        <strain evidence="3">USNM1676648</strain>
        <tissue evidence="3">Polyp</tissue>
    </source>
</reference>
<sequence>MKILLLLQAAFANIETLTLARFPSVNRHFLESCFVTNMSIIQGCFMSSTLPLMAMNNCGKWTPTLVHYTGYIKDELPDCVLQLTQ</sequence>
<dbReference type="Proteomes" id="UP001163046">
    <property type="component" value="Unassembled WGS sequence"/>
</dbReference>
<evidence type="ECO:0000313" key="3">
    <source>
        <dbReference type="EMBL" id="KAJ7323386.1"/>
    </source>
</evidence>
<protein>
    <submittedName>
        <fullName evidence="3">Cyclin</fullName>
    </submittedName>
</protein>
<dbReference type="InterPro" id="IPR004367">
    <property type="entry name" value="Cyclin_C-dom"/>
</dbReference>
<dbReference type="OrthoDB" id="5590282at2759"/>
<dbReference type="EMBL" id="MU827815">
    <property type="protein sequence ID" value="KAJ7323386.1"/>
    <property type="molecule type" value="Genomic_DNA"/>
</dbReference>
<comment type="caution">
    <text evidence="3">The sequence shown here is derived from an EMBL/GenBank/DDBJ whole genome shotgun (WGS) entry which is preliminary data.</text>
</comment>
<evidence type="ECO:0000313" key="4">
    <source>
        <dbReference type="Proteomes" id="UP001163046"/>
    </source>
</evidence>
<accession>A0A9W9Y9U2</accession>
<dbReference type="Pfam" id="PF02984">
    <property type="entry name" value="Cyclin_C"/>
    <property type="match status" value="1"/>
</dbReference>
<feature type="chain" id="PRO_5040930257" evidence="1">
    <location>
        <begin position="21"/>
        <end position="85"/>
    </location>
</feature>
<feature type="domain" description="Cyclin C-terminal" evidence="2">
    <location>
        <begin position="53"/>
        <end position="84"/>
    </location>
</feature>
<dbReference type="InterPro" id="IPR036915">
    <property type="entry name" value="Cyclin-like_sf"/>
</dbReference>
<name>A0A9W9Y9U2_9CNID</name>
<proteinExistence type="predicted"/>
<dbReference type="AlphaFoldDB" id="A0A9W9Y9U2"/>
<evidence type="ECO:0000259" key="2">
    <source>
        <dbReference type="Pfam" id="PF02984"/>
    </source>
</evidence>
<keyword evidence="4" id="KW-1185">Reference proteome</keyword>
<dbReference type="SUPFAM" id="SSF47954">
    <property type="entry name" value="Cyclin-like"/>
    <property type="match status" value="1"/>
</dbReference>
<evidence type="ECO:0000256" key="1">
    <source>
        <dbReference type="SAM" id="SignalP"/>
    </source>
</evidence>
<keyword evidence="1" id="KW-0732">Signal</keyword>
<gene>
    <name evidence="3" type="primary">CycB3</name>
    <name evidence="3" type="ORF">OS493_031861</name>
</gene>